<feature type="compositionally biased region" description="Low complexity" evidence="1">
    <location>
        <begin position="85"/>
        <end position="94"/>
    </location>
</feature>
<feature type="region of interest" description="Disordered" evidence="1">
    <location>
        <begin position="61"/>
        <end position="97"/>
    </location>
</feature>
<accession>A0A168K9E1</accession>
<name>A0A168K9E1_MUCCL</name>
<gene>
    <name evidence="2" type="ORF">MUCCIDRAFT_111501</name>
</gene>
<dbReference type="Proteomes" id="UP000077051">
    <property type="component" value="Unassembled WGS sequence"/>
</dbReference>
<protein>
    <submittedName>
        <fullName evidence="2">Uncharacterized protein</fullName>
    </submittedName>
</protein>
<proteinExistence type="predicted"/>
<sequence length="156" mass="17005">MELNLCLYCEKRLVDDNIAFCSMSCQSNEASKSSSFIQIQPASTTNNNHTLLQKSYSMSYHRSPSLSYSTSTITSGSRRKRKESLPASLSSSLSHQHHARTSPPFFLMQSISTSSSFSSSLSDISSVFSSASCSCEDKASICAPYHITSTTQNIAS</sequence>
<evidence type="ECO:0000256" key="1">
    <source>
        <dbReference type="SAM" id="MobiDB-lite"/>
    </source>
</evidence>
<feature type="compositionally biased region" description="Polar residues" evidence="1">
    <location>
        <begin position="61"/>
        <end position="76"/>
    </location>
</feature>
<reference evidence="2 3" key="1">
    <citation type="submission" date="2015-06" db="EMBL/GenBank/DDBJ databases">
        <title>Expansion of signal transduction pathways in fungi by whole-genome duplication.</title>
        <authorList>
            <consortium name="DOE Joint Genome Institute"/>
            <person name="Corrochano L.M."/>
            <person name="Kuo A."/>
            <person name="Marcet-Houben M."/>
            <person name="Polaino S."/>
            <person name="Salamov A."/>
            <person name="Villalobos J.M."/>
            <person name="Alvarez M.I."/>
            <person name="Avalos J."/>
            <person name="Benito E.P."/>
            <person name="Benoit I."/>
            <person name="Burger G."/>
            <person name="Camino L.P."/>
            <person name="Canovas D."/>
            <person name="Cerda-Olmedo E."/>
            <person name="Cheng J.-F."/>
            <person name="Dominguez A."/>
            <person name="Elias M."/>
            <person name="Eslava A.P."/>
            <person name="Glaser F."/>
            <person name="Grimwood J."/>
            <person name="Gutierrez G."/>
            <person name="Heitman J."/>
            <person name="Henrissat B."/>
            <person name="Iturriaga E.A."/>
            <person name="Lang B.F."/>
            <person name="Lavin J.L."/>
            <person name="Lee S."/>
            <person name="Li W."/>
            <person name="Lindquist E."/>
            <person name="Lopez-Garcia S."/>
            <person name="Luque E.M."/>
            <person name="Marcos A.T."/>
            <person name="Martin J."/>
            <person name="Mccluskey K."/>
            <person name="Medina H.R."/>
            <person name="Miralles-Duran A."/>
            <person name="Miyazaki A."/>
            <person name="Munoz-Torres E."/>
            <person name="Oguiza J.A."/>
            <person name="Ohm R."/>
            <person name="Olmedo M."/>
            <person name="Orejas M."/>
            <person name="Ortiz-Castellanos L."/>
            <person name="Pisabarro A.G."/>
            <person name="Rodriguez-Romero J."/>
            <person name="Ruiz-Herrera J."/>
            <person name="Ruiz-Vazquez R."/>
            <person name="Sanz C."/>
            <person name="Schackwitz W."/>
            <person name="Schmutz J."/>
            <person name="Shahriari M."/>
            <person name="Shelest E."/>
            <person name="Silva-Franco F."/>
            <person name="Soanes D."/>
            <person name="Syed K."/>
            <person name="Tagua V.G."/>
            <person name="Talbot N.J."/>
            <person name="Thon M."/>
            <person name="De Vries R.P."/>
            <person name="Wiebenga A."/>
            <person name="Yadav J.S."/>
            <person name="Braun E.L."/>
            <person name="Baker S."/>
            <person name="Garre V."/>
            <person name="Horwitz B."/>
            <person name="Torres-Martinez S."/>
            <person name="Idnurm A."/>
            <person name="Herrera-Estrella A."/>
            <person name="Gabaldon T."/>
            <person name="Grigoriev I.V."/>
        </authorList>
    </citation>
    <scope>NUCLEOTIDE SEQUENCE [LARGE SCALE GENOMIC DNA]</scope>
    <source>
        <strain evidence="2 3">CBS 277.49</strain>
    </source>
</reference>
<dbReference type="EMBL" id="AMYB01000005">
    <property type="protein sequence ID" value="OAD02141.1"/>
    <property type="molecule type" value="Genomic_DNA"/>
</dbReference>
<comment type="caution">
    <text evidence="2">The sequence shown here is derived from an EMBL/GenBank/DDBJ whole genome shotgun (WGS) entry which is preliminary data.</text>
</comment>
<dbReference type="AlphaFoldDB" id="A0A168K9E1"/>
<evidence type="ECO:0000313" key="2">
    <source>
        <dbReference type="EMBL" id="OAD02141.1"/>
    </source>
</evidence>
<dbReference type="VEuPathDB" id="FungiDB:MUCCIDRAFT_111501"/>
<organism evidence="2 3">
    <name type="scientific">Mucor lusitanicus CBS 277.49</name>
    <dbReference type="NCBI Taxonomy" id="747725"/>
    <lineage>
        <taxon>Eukaryota</taxon>
        <taxon>Fungi</taxon>
        <taxon>Fungi incertae sedis</taxon>
        <taxon>Mucoromycota</taxon>
        <taxon>Mucoromycotina</taxon>
        <taxon>Mucoromycetes</taxon>
        <taxon>Mucorales</taxon>
        <taxon>Mucorineae</taxon>
        <taxon>Mucoraceae</taxon>
        <taxon>Mucor</taxon>
    </lineage>
</organism>
<evidence type="ECO:0000313" key="3">
    <source>
        <dbReference type="Proteomes" id="UP000077051"/>
    </source>
</evidence>
<dbReference type="OrthoDB" id="2272123at2759"/>
<keyword evidence="3" id="KW-1185">Reference proteome</keyword>